<reference evidence="1 2" key="4">
    <citation type="journal article" date="2011" name="BMC Genomics">
        <title>RNA-Seq improves annotation of protein-coding genes in the cucumber genome.</title>
        <authorList>
            <person name="Li Z."/>
            <person name="Zhang Z."/>
            <person name="Yan P."/>
            <person name="Huang S."/>
            <person name="Fei Z."/>
            <person name="Lin K."/>
        </authorList>
    </citation>
    <scope>NUCLEOTIDE SEQUENCE [LARGE SCALE GENOMIC DNA]</scope>
    <source>
        <strain evidence="2">cv. 9930</strain>
    </source>
</reference>
<sequence length="143" mass="15976">MVPDVTLQFMGFNTTRDLWKVIQDLFGVQSRVEEDFLHQTFYTTRKDNYTMEDYLRIMKTNTDNLSQAGSPVPPRSSISQGVIIDRILIPINLVEIDLIKIDSAVGTTSMAVGVVEEENKGHNPSNNGNQSLATAFIVTQNPT</sequence>
<dbReference type="Proteomes" id="UP000029981">
    <property type="component" value="Chromosome 3"/>
</dbReference>
<evidence type="ECO:0000313" key="2">
    <source>
        <dbReference type="Proteomes" id="UP000029981"/>
    </source>
</evidence>
<reference evidence="1 2" key="1">
    <citation type="journal article" date="2009" name="Nat. Genet.">
        <title>The genome of the cucumber, Cucumis sativus L.</title>
        <authorList>
            <person name="Huang S."/>
            <person name="Li R."/>
            <person name="Zhang Z."/>
            <person name="Li L."/>
            <person name="Gu X."/>
            <person name="Fan W."/>
            <person name="Lucas W.J."/>
            <person name="Wang X."/>
            <person name="Xie B."/>
            <person name="Ni P."/>
            <person name="Ren Y."/>
            <person name="Zhu H."/>
            <person name="Li J."/>
            <person name="Lin K."/>
            <person name="Jin W."/>
            <person name="Fei Z."/>
            <person name="Li G."/>
            <person name="Staub J."/>
            <person name="Kilian A."/>
            <person name="van der Vossen E.A."/>
            <person name="Wu Y."/>
            <person name="Guo J."/>
            <person name="He J."/>
            <person name="Jia Z."/>
            <person name="Ren Y."/>
            <person name="Tian G."/>
            <person name="Lu Y."/>
            <person name="Ruan J."/>
            <person name="Qian W."/>
            <person name="Wang M."/>
            <person name="Huang Q."/>
            <person name="Li B."/>
            <person name="Xuan Z."/>
            <person name="Cao J."/>
            <person name="Asan"/>
            <person name="Wu Z."/>
            <person name="Zhang J."/>
            <person name="Cai Q."/>
            <person name="Bai Y."/>
            <person name="Zhao B."/>
            <person name="Han Y."/>
            <person name="Li Y."/>
            <person name="Li X."/>
            <person name="Wang S."/>
            <person name="Shi Q."/>
            <person name="Liu S."/>
            <person name="Cho W.K."/>
            <person name="Kim J.Y."/>
            <person name="Xu Y."/>
            <person name="Heller-Uszynska K."/>
            <person name="Miao H."/>
            <person name="Cheng Z."/>
            <person name="Zhang S."/>
            <person name="Wu J."/>
            <person name="Yang Y."/>
            <person name="Kang H."/>
            <person name="Li M."/>
            <person name="Liang H."/>
            <person name="Ren X."/>
            <person name="Shi Z."/>
            <person name="Wen M."/>
            <person name="Jian M."/>
            <person name="Yang H."/>
            <person name="Zhang G."/>
            <person name="Yang Z."/>
            <person name="Chen R."/>
            <person name="Liu S."/>
            <person name="Li J."/>
            <person name="Ma L."/>
            <person name="Liu H."/>
            <person name="Zhou Y."/>
            <person name="Zhao J."/>
            <person name="Fang X."/>
            <person name="Li G."/>
            <person name="Fang L."/>
            <person name="Li Y."/>
            <person name="Liu D."/>
            <person name="Zheng H."/>
            <person name="Zhang Y."/>
            <person name="Qin N."/>
            <person name="Li Z."/>
            <person name="Yang G."/>
            <person name="Yang S."/>
            <person name="Bolund L."/>
            <person name="Kristiansen K."/>
            <person name="Zheng H."/>
            <person name="Li S."/>
            <person name="Zhang X."/>
            <person name="Yang H."/>
            <person name="Wang J."/>
            <person name="Sun R."/>
            <person name="Zhang B."/>
            <person name="Jiang S."/>
            <person name="Wang J."/>
            <person name="Du Y."/>
            <person name="Li S."/>
        </authorList>
    </citation>
    <scope>NUCLEOTIDE SEQUENCE [LARGE SCALE GENOMIC DNA]</scope>
    <source>
        <strain evidence="2">cv. 9930</strain>
    </source>
</reference>
<keyword evidence="2" id="KW-1185">Reference proteome</keyword>
<reference evidence="1 2" key="3">
    <citation type="journal article" date="2010" name="BMC Genomics">
        <title>Transcriptome sequencing and comparative analysis of cucumber flowers with different sex types.</title>
        <authorList>
            <person name="Guo S."/>
            <person name="Zheng Y."/>
            <person name="Joung J.G."/>
            <person name="Liu S."/>
            <person name="Zhang Z."/>
            <person name="Crasta O.R."/>
            <person name="Sobral B.W."/>
            <person name="Xu Y."/>
            <person name="Huang S."/>
            <person name="Fei Z."/>
        </authorList>
    </citation>
    <scope>NUCLEOTIDE SEQUENCE [LARGE SCALE GENOMIC DNA]</scope>
    <source>
        <strain evidence="2">cv. 9930</strain>
    </source>
</reference>
<evidence type="ECO:0000313" key="1">
    <source>
        <dbReference type="EMBL" id="KGN59849.1"/>
    </source>
</evidence>
<dbReference type="Gramene" id="KGN59849">
    <property type="protein sequence ID" value="KGN59849"/>
    <property type="gene ID" value="Csa_3G850540"/>
</dbReference>
<organism evidence="1 2">
    <name type="scientific">Cucumis sativus</name>
    <name type="common">Cucumber</name>
    <dbReference type="NCBI Taxonomy" id="3659"/>
    <lineage>
        <taxon>Eukaryota</taxon>
        <taxon>Viridiplantae</taxon>
        <taxon>Streptophyta</taxon>
        <taxon>Embryophyta</taxon>
        <taxon>Tracheophyta</taxon>
        <taxon>Spermatophyta</taxon>
        <taxon>Magnoliopsida</taxon>
        <taxon>eudicotyledons</taxon>
        <taxon>Gunneridae</taxon>
        <taxon>Pentapetalae</taxon>
        <taxon>rosids</taxon>
        <taxon>fabids</taxon>
        <taxon>Cucurbitales</taxon>
        <taxon>Cucurbitaceae</taxon>
        <taxon>Benincaseae</taxon>
        <taxon>Cucumis</taxon>
    </lineage>
</organism>
<proteinExistence type="predicted"/>
<gene>
    <name evidence="1" type="ORF">Csa_3G850540</name>
</gene>
<reference evidence="1 2" key="2">
    <citation type="journal article" date="2009" name="PLoS ONE">
        <title>An integrated genetic and cytogenetic map of the cucumber genome.</title>
        <authorList>
            <person name="Ren Y."/>
            <person name="Zhang Z."/>
            <person name="Liu J."/>
            <person name="Staub J.E."/>
            <person name="Han Y."/>
            <person name="Cheng Z."/>
            <person name="Li X."/>
            <person name="Lu J."/>
            <person name="Miao H."/>
            <person name="Kang H."/>
            <person name="Xie B."/>
            <person name="Gu X."/>
            <person name="Wang X."/>
            <person name="Du Y."/>
            <person name="Jin W."/>
            <person name="Huang S."/>
        </authorList>
    </citation>
    <scope>NUCLEOTIDE SEQUENCE [LARGE SCALE GENOMIC DNA]</scope>
    <source>
        <strain evidence="2">cv. 9930</strain>
    </source>
</reference>
<dbReference type="EMBL" id="CM002924">
    <property type="protein sequence ID" value="KGN59849.1"/>
    <property type="molecule type" value="Genomic_DNA"/>
</dbReference>
<protein>
    <submittedName>
        <fullName evidence="1">Uncharacterized protein</fullName>
    </submittedName>
</protein>
<name>A0A0A0LFV1_CUCSA</name>
<dbReference type="AlphaFoldDB" id="A0A0A0LFV1"/>
<accession>A0A0A0LFV1</accession>